<feature type="region of interest" description="Disordered" evidence="6">
    <location>
        <begin position="204"/>
        <end position="239"/>
    </location>
</feature>
<protein>
    <recommendedName>
        <fullName evidence="3">Probable U3 small nucleolar RNA-associated protein 11</fullName>
    </recommendedName>
</protein>
<comment type="similarity">
    <text evidence="2">Belongs to the UTP11 family.</text>
</comment>
<keyword evidence="8" id="KW-1185">Reference proteome</keyword>
<evidence type="ECO:0000256" key="6">
    <source>
        <dbReference type="SAM" id="MobiDB-lite"/>
    </source>
</evidence>
<dbReference type="Proteomes" id="UP000770661">
    <property type="component" value="Unassembled WGS sequence"/>
</dbReference>
<accession>A0A8J8WCS5</accession>
<proteinExistence type="inferred from homology"/>
<keyword evidence="5" id="KW-0539">Nucleus</keyword>
<evidence type="ECO:0000256" key="2">
    <source>
        <dbReference type="ARBA" id="ARBA00008105"/>
    </source>
</evidence>
<dbReference type="PANTHER" id="PTHR12838">
    <property type="entry name" value="U3 SMALL NUCLEOLAR RNA-ASSOCIATED PROTEIN 11"/>
    <property type="match status" value="1"/>
</dbReference>
<evidence type="ECO:0000313" key="7">
    <source>
        <dbReference type="EMBL" id="KAG0695766.1"/>
    </source>
</evidence>
<feature type="compositionally biased region" description="Polar residues" evidence="6">
    <location>
        <begin position="215"/>
        <end position="226"/>
    </location>
</feature>
<dbReference type="OrthoDB" id="29058at2759"/>
<feature type="compositionally biased region" description="Basic residues" evidence="6">
    <location>
        <begin position="1"/>
        <end position="17"/>
    </location>
</feature>
<gene>
    <name evidence="7" type="primary">UTP11</name>
    <name evidence="7" type="ORF">GWK47_026791</name>
</gene>
<sequence>MASLRNAHKTQHVHRERHQPLGRNHLGPMEKKKDYRVRSKDQNEKKAAIATLQKRALNKNPDEFHYHMINSGLKDGIHFEKVKDEEFSVGDVMQDLVYVTHRRNVENKKIEKLKAQLHLLDHVEEEKPKNSHILFVDDEKEAKKTSAAKILDTHPALLGRTFNRLRSSQLASMSDQLANTAALETMSKGKKKAYKELAQRIERGGQATHHAGKTGSPQEAYGQQGQVRGESEAGGAGNLHRRARLQVATTLVSPLKSICHGADAPDEALTQHNIDKLTRVRASVTTR</sequence>
<dbReference type="EMBL" id="JACEEZ010025968">
    <property type="protein sequence ID" value="KAG0695766.1"/>
    <property type="molecule type" value="Genomic_DNA"/>
</dbReference>
<dbReference type="InterPro" id="IPR007144">
    <property type="entry name" value="SSU_processome_Utp11"/>
</dbReference>
<feature type="compositionally biased region" description="Basic and acidic residues" evidence="6">
    <location>
        <begin position="28"/>
        <end position="44"/>
    </location>
</feature>
<reference evidence="7" key="1">
    <citation type="submission" date="2020-07" db="EMBL/GenBank/DDBJ databases">
        <title>The High-quality genome of the commercially important snow crab, Chionoecetes opilio.</title>
        <authorList>
            <person name="Jeong J.-H."/>
            <person name="Ryu S."/>
        </authorList>
    </citation>
    <scope>NUCLEOTIDE SEQUENCE</scope>
    <source>
        <strain evidence="7">MADBK_172401_WGS</strain>
        <tissue evidence="7">Digestive gland</tissue>
    </source>
</reference>
<organism evidence="7 8">
    <name type="scientific">Chionoecetes opilio</name>
    <name type="common">Atlantic snow crab</name>
    <name type="synonym">Cancer opilio</name>
    <dbReference type="NCBI Taxonomy" id="41210"/>
    <lineage>
        <taxon>Eukaryota</taxon>
        <taxon>Metazoa</taxon>
        <taxon>Ecdysozoa</taxon>
        <taxon>Arthropoda</taxon>
        <taxon>Crustacea</taxon>
        <taxon>Multicrustacea</taxon>
        <taxon>Malacostraca</taxon>
        <taxon>Eumalacostraca</taxon>
        <taxon>Eucarida</taxon>
        <taxon>Decapoda</taxon>
        <taxon>Pleocyemata</taxon>
        <taxon>Brachyura</taxon>
        <taxon>Eubrachyura</taxon>
        <taxon>Majoidea</taxon>
        <taxon>Majidae</taxon>
        <taxon>Chionoecetes</taxon>
    </lineage>
</organism>
<evidence type="ECO:0000256" key="1">
    <source>
        <dbReference type="ARBA" id="ARBA00004604"/>
    </source>
</evidence>
<comment type="caution">
    <text evidence="7">The sequence shown here is derived from an EMBL/GenBank/DDBJ whole genome shotgun (WGS) entry which is preliminary data.</text>
</comment>
<dbReference type="GO" id="GO:0032040">
    <property type="term" value="C:small-subunit processome"/>
    <property type="evidence" value="ECO:0007669"/>
    <property type="project" value="InterPro"/>
</dbReference>
<evidence type="ECO:0000256" key="4">
    <source>
        <dbReference type="ARBA" id="ARBA00022552"/>
    </source>
</evidence>
<comment type="subcellular location">
    <subcellularLocation>
        <location evidence="1">Nucleus</location>
        <location evidence="1">Nucleolus</location>
    </subcellularLocation>
</comment>
<feature type="region of interest" description="Disordered" evidence="6">
    <location>
        <begin position="1"/>
        <end position="44"/>
    </location>
</feature>
<dbReference type="Pfam" id="PF03998">
    <property type="entry name" value="Utp11"/>
    <property type="match status" value="1"/>
</dbReference>
<dbReference type="AlphaFoldDB" id="A0A8J8WCS5"/>
<evidence type="ECO:0000256" key="5">
    <source>
        <dbReference type="ARBA" id="ARBA00023242"/>
    </source>
</evidence>
<dbReference type="PANTHER" id="PTHR12838:SF0">
    <property type="entry name" value="U3 SMALL NUCLEOLAR RNA-ASSOCIATED PROTEIN 11-RELATED"/>
    <property type="match status" value="1"/>
</dbReference>
<dbReference type="GO" id="GO:0006364">
    <property type="term" value="P:rRNA processing"/>
    <property type="evidence" value="ECO:0007669"/>
    <property type="project" value="UniProtKB-KW"/>
</dbReference>
<evidence type="ECO:0000256" key="3">
    <source>
        <dbReference type="ARBA" id="ARBA00020121"/>
    </source>
</evidence>
<evidence type="ECO:0000313" key="8">
    <source>
        <dbReference type="Proteomes" id="UP000770661"/>
    </source>
</evidence>
<name>A0A8J8WCS5_CHIOP</name>
<keyword evidence="4" id="KW-0698">rRNA processing</keyword>